<evidence type="ECO:0000313" key="3">
    <source>
        <dbReference type="Proteomes" id="UP000265520"/>
    </source>
</evidence>
<organism evidence="2 3">
    <name type="scientific">Trifolium medium</name>
    <dbReference type="NCBI Taxonomy" id="97028"/>
    <lineage>
        <taxon>Eukaryota</taxon>
        <taxon>Viridiplantae</taxon>
        <taxon>Streptophyta</taxon>
        <taxon>Embryophyta</taxon>
        <taxon>Tracheophyta</taxon>
        <taxon>Spermatophyta</taxon>
        <taxon>Magnoliopsida</taxon>
        <taxon>eudicotyledons</taxon>
        <taxon>Gunneridae</taxon>
        <taxon>Pentapetalae</taxon>
        <taxon>rosids</taxon>
        <taxon>fabids</taxon>
        <taxon>Fabales</taxon>
        <taxon>Fabaceae</taxon>
        <taxon>Papilionoideae</taxon>
        <taxon>50 kb inversion clade</taxon>
        <taxon>NPAAA clade</taxon>
        <taxon>Hologalegina</taxon>
        <taxon>IRL clade</taxon>
        <taxon>Trifolieae</taxon>
        <taxon>Trifolium</taxon>
    </lineage>
</organism>
<dbReference type="CDD" id="cd09279">
    <property type="entry name" value="RNase_HI_like"/>
    <property type="match status" value="1"/>
</dbReference>
<protein>
    <submittedName>
        <fullName evidence="2">NBS-containing resistance-like protein</fullName>
    </submittedName>
</protein>
<reference evidence="2 3" key="1">
    <citation type="journal article" date="2018" name="Front. Plant Sci.">
        <title>Red Clover (Trifolium pratense) and Zigzag Clover (T. medium) - A Picture of Genomic Similarities and Differences.</title>
        <authorList>
            <person name="Dluhosova J."/>
            <person name="Istvanek J."/>
            <person name="Nedelnik J."/>
            <person name="Repkova J."/>
        </authorList>
    </citation>
    <scope>NUCLEOTIDE SEQUENCE [LARGE SCALE GENOMIC DNA]</scope>
    <source>
        <strain evidence="3">cv. 10/8</strain>
        <tissue evidence="2">Leaf</tissue>
    </source>
</reference>
<dbReference type="EMBL" id="LXQA010098746">
    <property type="protein sequence ID" value="MCI15948.1"/>
    <property type="molecule type" value="Genomic_DNA"/>
</dbReference>
<evidence type="ECO:0000313" key="2">
    <source>
        <dbReference type="EMBL" id="MCI15948.1"/>
    </source>
</evidence>
<dbReference type="Pfam" id="PF13456">
    <property type="entry name" value="RVT_3"/>
    <property type="match status" value="1"/>
</dbReference>
<evidence type="ECO:0000259" key="1">
    <source>
        <dbReference type="PROSITE" id="PS50879"/>
    </source>
</evidence>
<dbReference type="PROSITE" id="PS50879">
    <property type="entry name" value="RNASE_H_1"/>
    <property type="match status" value="1"/>
</dbReference>
<keyword evidence="3" id="KW-1185">Reference proteome</keyword>
<dbReference type="InterPro" id="IPR002156">
    <property type="entry name" value="RNaseH_domain"/>
</dbReference>
<dbReference type="PANTHER" id="PTHR48475">
    <property type="entry name" value="RIBONUCLEASE H"/>
    <property type="match status" value="1"/>
</dbReference>
<proteinExistence type="predicted"/>
<dbReference type="AlphaFoldDB" id="A0A392PV28"/>
<dbReference type="Gene3D" id="3.30.420.10">
    <property type="entry name" value="Ribonuclease H-like superfamily/Ribonuclease H"/>
    <property type="match status" value="1"/>
</dbReference>
<comment type="caution">
    <text evidence="2">The sequence shown here is derived from an EMBL/GenBank/DDBJ whole genome shotgun (WGS) entry which is preliminary data.</text>
</comment>
<feature type="non-terminal residue" evidence="2">
    <location>
        <position position="173"/>
    </location>
</feature>
<feature type="domain" description="RNase H type-1" evidence="1">
    <location>
        <begin position="36"/>
        <end position="171"/>
    </location>
</feature>
<dbReference type="InterPro" id="IPR036397">
    <property type="entry name" value="RNaseH_sf"/>
</dbReference>
<dbReference type="Proteomes" id="UP000265520">
    <property type="component" value="Unassembled WGS sequence"/>
</dbReference>
<sequence length="173" mass="20236">MINHTTWLISKMDPIKYIFEKPALTGRIARWQMLLSEYDIEYRTQKAIKGSVLADHLAHQPVEDYQPVKFDFPDEEIMLQFDCTNNIAEYEACIMGIEEAIDLRIKILDIYGDSALVINQVKGEWETRHPGLIPYKDYARRLLTFFNKVELHHIPREENQMADALATLSSMFE</sequence>
<name>A0A392PV28_9FABA</name>
<accession>A0A392PV28</accession>
<dbReference type="GO" id="GO:0003676">
    <property type="term" value="F:nucleic acid binding"/>
    <property type="evidence" value="ECO:0007669"/>
    <property type="project" value="InterPro"/>
</dbReference>
<dbReference type="PANTHER" id="PTHR48475:SF1">
    <property type="entry name" value="RNASE H TYPE-1 DOMAIN-CONTAINING PROTEIN"/>
    <property type="match status" value="1"/>
</dbReference>
<dbReference type="GO" id="GO:0004523">
    <property type="term" value="F:RNA-DNA hybrid ribonuclease activity"/>
    <property type="evidence" value="ECO:0007669"/>
    <property type="project" value="InterPro"/>
</dbReference>
<dbReference type="InterPro" id="IPR012337">
    <property type="entry name" value="RNaseH-like_sf"/>
</dbReference>
<dbReference type="SUPFAM" id="SSF53098">
    <property type="entry name" value="Ribonuclease H-like"/>
    <property type="match status" value="1"/>
</dbReference>